<evidence type="ECO:0000256" key="1">
    <source>
        <dbReference type="SAM" id="MobiDB-lite"/>
    </source>
</evidence>
<dbReference type="Proteomes" id="UP000796761">
    <property type="component" value="Unassembled WGS sequence"/>
</dbReference>
<protein>
    <submittedName>
        <fullName evidence="2">Uncharacterized protein</fullName>
    </submittedName>
</protein>
<feature type="compositionally biased region" description="Basic and acidic residues" evidence="1">
    <location>
        <begin position="70"/>
        <end position="142"/>
    </location>
</feature>
<keyword evidence="3" id="KW-1185">Reference proteome</keyword>
<reference evidence="2" key="1">
    <citation type="submission" date="2019-04" db="EMBL/GenBank/DDBJ databases">
        <title>Genome assembly of Zosterops borbonicus 15179.</title>
        <authorList>
            <person name="Leroy T."/>
            <person name="Anselmetti Y."/>
            <person name="Tilak M.-K."/>
            <person name="Nabholz B."/>
        </authorList>
    </citation>
    <scope>NUCLEOTIDE SEQUENCE</scope>
    <source>
        <strain evidence="2">HGM_15179</strain>
        <tissue evidence="2">Muscle</tissue>
    </source>
</reference>
<dbReference type="AlphaFoldDB" id="A0A8K1G3V7"/>
<accession>A0A8K1G3V7</accession>
<feature type="region of interest" description="Disordered" evidence="1">
    <location>
        <begin position="54"/>
        <end position="142"/>
    </location>
</feature>
<comment type="caution">
    <text evidence="2">The sequence shown here is derived from an EMBL/GenBank/DDBJ whole genome shotgun (WGS) entry which is preliminary data.</text>
</comment>
<name>A0A8K1G3V7_9PASS</name>
<organism evidence="2 3">
    <name type="scientific">Zosterops borbonicus</name>
    <dbReference type="NCBI Taxonomy" id="364589"/>
    <lineage>
        <taxon>Eukaryota</taxon>
        <taxon>Metazoa</taxon>
        <taxon>Chordata</taxon>
        <taxon>Craniata</taxon>
        <taxon>Vertebrata</taxon>
        <taxon>Euteleostomi</taxon>
        <taxon>Archelosauria</taxon>
        <taxon>Archosauria</taxon>
        <taxon>Dinosauria</taxon>
        <taxon>Saurischia</taxon>
        <taxon>Theropoda</taxon>
        <taxon>Coelurosauria</taxon>
        <taxon>Aves</taxon>
        <taxon>Neognathae</taxon>
        <taxon>Neoaves</taxon>
        <taxon>Telluraves</taxon>
        <taxon>Australaves</taxon>
        <taxon>Passeriformes</taxon>
        <taxon>Sylvioidea</taxon>
        <taxon>Zosteropidae</taxon>
        <taxon>Zosterops</taxon>
    </lineage>
</organism>
<gene>
    <name evidence="2" type="ORF">HGM15179_015945</name>
</gene>
<sequence length="172" mass="20832">MFLPRHPSGSPELLLPPPPELCCPGIYNPGYQGRRGGDRRGQEGTGVSLCLAAPVGTSHHCPGPGIYDLGGKEKRREEKRREEKRREEKRREEKRREEKRREEKRREKRREEKREEKREERREKREERREKREERREKREERRRFLPGLGHRAWDFRALGFWSSGILEHQDF</sequence>
<evidence type="ECO:0000313" key="2">
    <source>
        <dbReference type="EMBL" id="TRZ11171.1"/>
    </source>
</evidence>
<evidence type="ECO:0000313" key="3">
    <source>
        <dbReference type="Proteomes" id="UP000796761"/>
    </source>
</evidence>
<proteinExistence type="predicted"/>
<dbReference type="EMBL" id="SWJQ01000750">
    <property type="protein sequence ID" value="TRZ11171.1"/>
    <property type="molecule type" value="Genomic_DNA"/>
</dbReference>